<evidence type="ECO:0000313" key="1">
    <source>
        <dbReference type="EMBL" id="TWJ04863.1"/>
    </source>
</evidence>
<gene>
    <name evidence="1" type="ORF">JN11_00586</name>
</gene>
<keyword evidence="2" id="KW-1185">Reference proteome</keyword>
<dbReference type="AlphaFoldDB" id="A0A562UGG8"/>
<name>A0A562UGG8_9SPHI</name>
<dbReference type="EMBL" id="VLLI01000001">
    <property type="protein sequence ID" value="TWJ04863.1"/>
    <property type="molecule type" value="Genomic_DNA"/>
</dbReference>
<organism evidence="1 2">
    <name type="scientific">Mucilaginibacter frigoritolerans</name>
    <dbReference type="NCBI Taxonomy" id="652788"/>
    <lineage>
        <taxon>Bacteria</taxon>
        <taxon>Pseudomonadati</taxon>
        <taxon>Bacteroidota</taxon>
        <taxon>Sphingobacteriia</taxon>
        <taxon>Sphingobacteriales</taxon>
        <taxon>Sphingobacteriaceae</taxon>
        <taxon>Mucilaginibacter</taxon>
    </lineage>
</organism>
<dbReference type="RefSeq" id="WP_144909424.1">
    <property type="nucleotide sequence ID" value="NZ_VLLI01000001.1"/>
</dbReference>
<dbReference type="OrthoDB" id="950503at2"/>
<sequence>MKRIFAIVLLGIHLFNLGGYVLLYRYYIHQSDVQMVKQIFDNKIDDTKLVEIKIPVNMPTIQDWNDYEVIEGQIQLKDAYYNYVRLKMTRDTMYFICIANETKTRLEHANIITAKEINDVPLTKKGEAPVSKKVNTLSEYNLQAFEYDYVAFGTNLKQTTKPISLNLSKPYIKSPGKPPNFIA</sequence>
<comment type="caution">
    <text evidence="1">The sequence shown here is derived from an EMBL/GenBank/DDBJ whole genome shotgun (WGS) entry which is preliminary data.</text>
</comment>
<protein>
    <submittedName>
        <fullName evidence="1">Uncharacterized protein</fullName>
    </submittedName>
</protein>
<dbReference type="Proteomes" id="UP000317010">
    <property type="component" value="Unassembled WGS sequence"/>
</dbReference>
<reference evidence="1 2" key="1">
    <citation type="submission" date="2019-07" db="EMBL/GenBank/DDBJ databases">
        <title>Genomic Encyclopedia of Archaeal and Bacterial Type Strains, Phase II (KMG-II): from individual species to whole genera.</title>
        <authorList>
            <person name="Goeker M."/>
        </authorList>
    </citation>
    <scope>NUCLEOTIDE SEQUENCE [LARGE SCALE GENOMIC DNA]</scope>
    <source>
        <strain evidence="1 2">ATCC BAA-1854</strain>
    </source>
</reference>
<proteinExistence type="predicted"/>
<accession>A0A562UGG8</accession>
<evidence type="ECO:0000313" key="2">
    <source>
        <dbReference type="Proteomes" id="UP000317010"/>
    </source>
</evidence>